<accession>A0A0U5GGP1</accession>
<dbReference type="AlphaFoldDB" id="A0A0U5GGP1"/>
<name>A0A0U5GGP1_ASPCI</name>
<dbReference type="PANTHER" id="PTHR37540">
    <property type="entry name" value="TRANSCRIPTION FACTOR (ACR-2), PUTATIVE-RELATED-RELATED"/>
    <property type="match status" value="1"/>
</dbReference>
<dbReference type="STRING" id="454130.A0A0U5GGP1"/>
<keyword evidence="3" id="KW-1185">Reference proteome</keyword>
<sequence>MSRGTQPGRLKNDSGGLHFIISDPSNKGNSKSQSSRVVRSHVGKWTWENARKGTRRKEHRSAPKPPAEDVAGGDANLWLDWSDTPDSALAYSTEPSSSPVSMDQWLDDFLVGSSESSSPPSLLSPSSSIDMDILDPFQSRVSSPISSDLVSSTNKYSLSVVWPGLMPSSRTGATHAGVQGWFTSSTVHPALHSAMLYGSYSHRRTRWVMKRQGHFNYEDMREMAVCEANLISQMKSILQDPVQAASDAVILSVLCLATNLYNGPSTDDEACSSPFYAPLRSLQWLDIYGRLSPHPVHQAGLLQLINLRGGLEKIELPGLAAIISFSSILGASKSLSRPPLPFISLRTERQATLPHTIEKIFPSVPSIDRDPLLDIHITTEMHDVFRGMRAYISLIEAYQDGVDGGADNLTLCDTRNLVQWHVMALAPANELGPLLTQFCPVYEACRLALVIFGVGVTFPLPPGVALFAQLASAMRVGMEGRTADRATQSVSSMQACCWCLVLGGIVAESEEERRWFVQELKRTLAALDVSTWAQLKRVLRSFLWLDSACDMAGRQLWGEIERSD</sequence>
<dbReference type="PANTHER" id="PTHR37540:SF5">
    <property type="entry name" value="TRANSCRIPTION FACTOR DOMAIN-CONTAINING PROTEIN"/>
    <property type="match status" value="1"/>
</dbReference>
<organism evidence="2 3">
    <name type="scientific">Aspergillus calidoustus</name>
    <dbReference type="NCBI Taxonomy" id="454130"/>
    <lineage>
        <taxon>Eukaryota</taxon>
        <taxon>Fungi</taxon>
        <taxon>Dikarya</taxon>
        <taxon>Ascomycota</taxon>
        <taxon>Pezizomycotina</taxon>
        <taxon>Eurotiomycetes</taxon>
        <taxon>Eurotiomycetidae</taxon>
        <taxon>Eurotiales</taxon>
        <taxon>Aspergillaceae</taxon>
        <taxon>Aspergillus</taxon>
        <taxon>Aspergillus subgen. Nidulantes</taxon>
    </lineage>
</organism>
<protein>
    <submittedName>
        <fullName evidence="2">Uncharacterized protein</fullName>
    </submittedName>
</protein>
<feature type="compositionally biased region" description="Polar residues" evidence="1">
    <location>
        <begin position="23"/>
        <end position="37"/>
    </location>
</feature>
<evidence type="ECO:0000313" key="2">
    <source>
        <dbReference type="EMBL" id="CEL10998.1"/>
    </source>
</evidence>
<evidence type="ECO:0000313" key="3">
    <source>
        <dbReference type="Proteomes" id="UP000054771"/>
    </source>
</evidence>
<evidence type="ECO:0000256" key="1">
    <source>
        <dbReference type="SAM" id="MobiDB-lite"/>
    </source>
</evidence>
<dbReference type="OMA" id="AGHMQTR"/>
<feature type="region of interest" description="Disordered" evidence="1">
    <location>
        <begin position="1"/>
        <end position="77"/>
    </location>
</feature>
<dbReference type="Proteomes" id="UP000054771">
    <property type="component" value="Unassembled WGS sequence"/>
</dbReference>
<proteinExistence type="predicted"/>
<dbReference type="EMBL" id="CDMC01000022">
    <property type="protein sequence ID" value="CEL10998.1"/>
    <property type="molecule type" value="Genomic_DNA"/>
</dbReference>
<dbReference type="OrthoDB" id="3469466at2759"/>
<gene>
    <name evidence="2" type="ORF">ASPCAL14105</name>
</gene>
<reference evidence="3" key="1">
    <citation type="journal article" date="2016" name="Genome Announc.">
        <title>Draft genome sequences of fungus Aspergillus calidoustus.</title>
        <authorList>
            <person name="Horn F."/>
            <person name="Linde J."/>
            <person name="Mattern D.J."/>
            <person name="Walther G."/>
            <person name="Guthke R."/>
            <person name="Scherlach K."/>
            <person name="Martin K."/>
            <person name="Brakhage A.A."/>
            <person name="Petzke L."/>
            <person name="Valiante V."/>
        </authorList>
    </citation>
    <scope>NUCLEOTIDE SEQUENCE [LARGE SCALE GENOMIC DNA]</scope>
    <source>
        <strain evidence="3">SF006504</strain>
    </source>
</reference>